<sequence length="132" mass="15141">MEETFIYQKSIDQATYDRQRDKLREETALVEIELHEARLDELDVEGVLGFAEHLLRNVGRAWLEASLDQRQRLQQVLFQEGLRFDGEAFGTAVTCLAFKDFGELRPTGTDVASPRGLGRLWTVERLGFLRVA</sequence>
<dbReference type="AlphaFoldDB" id="E7C8R7"/>
<evidence type="ECO:0000313" key="1">
    <source>
        <dbReference type="EMBL" id="ADI23841.1"/>
    </source>
</evidence>
<dbReference type="EMBL" id="GU568025">
    <property type="protein sequence ID" value="ADI23841.1"/>
    <property type="molecule type" value="Genomic_DNA"/>
</dbReference>
<accession>E7C8R7</accession>
<reference evidence="1" key="1">
    <citation type="submission" date="2010-01" db="EMBL/GenBank/DDBJ databases">
        <title>Genome fragments of uncultured bacteria from the North Pacific subtropical Gyre.</title>
        <authorList>
            <person name="Pham V.D."/>
            <person name="Delong E.F."/>
        </authorList>
    </citation>
    <scope>NUCLEOTIDE SEQUENCE</scope>
</reference>
<protein>
    <submittedName>
        <fullName evidence="1">Uncharacterized protein</fullName>
    </submittedName>
</protein>
<proteinExistence type="predicted"/>
<name>E7C8R7_9GAMM</name>
<organism evidence="1">
    <name type="scientific">uncultured gamma proteobacterium HF4000_48E10</name>
    <dbReference type="NCBI Taxonomy" id="723583"/>
    <lineage>
        <taxon>Bacteria</taxon>
        <taxon>Pseudomonadati</taxon>
        <taxon>Pseudomonadota</taxon>
        <taxon>Gammaproteobacteria</taxon>
        <taxon>environmental samples</taxon>
    </lineage>
</organism>